<dbReference type="PROSITE" id="PS00065">
    <property type="entry name" value="D_2_HYDROXYACID_DH_1"/>
    <property type="match status" value="1"/>
</dbReference>
<dbReference type="RefSeq" id="WP_249737813.1">
    <property type="nucleotide sequence ID" value="NZ_JAKNCJ010000005.1"/>
</dbReference>
<evidence type="ECO:0000256" key="10">
    <source>
        <dbReference type="ARBA" id="ARBA00048731"/>
    </source>
</evidence>
<comment type="catalytic activity">
    <reaction evidence="10 11">
        <text>(2R)-3-phosphoglycerate + NAD(+) = 3-phosphooxypyruvate + NADH + H(+)</text>
        <dbReference type="Rhea" id="RHEA:12641"/>
        <dbReference type="ChEBI" id="CHEBI:15378"/>
        <dbReference type="ChEBI" id="CHEBI:18110"/>
        <dbReference type="ChEBI" id="CHEBI:57540"/>
        <dbReference type="ChEBI" id="CHEBI:57945"/>
        <dbReference type="ChEBI" id="CHEBI:58272"/>
        <dbReference type="EC" id="1.1.1.95"/>
    </reaction>
</comment>
<evidence type="ECO:0000256" key="1">
    <source>
        <dbReference type="ARBA" id="ARBA00003800"/>
    </source>
</evidence>
<keyword evidence="6 11" id="KW-0560">Oxidoreductase</keyword>
<protein>
    <recommendedName>
        <fullName evidence="4 11">D-3-phosphoglycerate dehydrogenase</fullName>
        <ecNumber evidence="11">1.1.1.95</ecNumber>
    </recommendedName>
</protein>
<dbReference type="Pfam" id="PF00389">
    <property type="entry name" value="2-Hacid_dh"/>
    <property type="match status" value="1"/>
</dbReference>
<dbReference type="SUPFAM" id="SSF55021">
    <property type="entry name" value="ACT-like"/>
    <property type="match status" value="1"/>
</dbReference>
<comment type="caution">
    <text evidence="13">The sequence shown here is derived from an EMBL/GenBank/DDBJ whole genome shotgun (WGS) entry which is preliminary data.</text>
</comment>
<dbReference type="InterPro" id="IPR045626">
    <property type="entry name" value="PGDH_ASB_dom"/>
</dbReference>
<keyword evidence="8 11" id="KW-0718">Serine biosynthesis</keyword>
<evidence type="ECO:0000256" key="6">
    <source>
        <dbReference type="ARBA" id="ARBA00023002"/>
    </source>
</evidence>
<dbReference type="InterPro" id="IPR006140">
    <property type="entry name" value="D-isomer_DH_NAD-bd"/>
</dbReference>
<dbReference type="Pfam" id="PF19304">
    <property type="entry name" value="PGDH_inter"/>
    <property type="match status" value="1"/>
</dbReference>
<evidence type="ECO:0000256" key="2">
    <source>
        <dbReference type="ARBA" id="ARBA00005216"/>
    </source>
</evidence>
<dbReference type="PANTHER" id="PTHR42789:SF1">
    <property type="entry name" value="D-ISOMER SPECIFIC 2-HYDROXYACID DEHYDROGENASE FAMILY PROTEIN (AFU_ORTHOLOGUE AFUA_6G10090)"/>
    <property type="match status" value="1"/>
</dbReference>
<evidence type="ECO:0000256" key="7">
    <source>
        <dbReference type="ARBA" id="ARBA00023027"/>
    </source>
</evidence>
<dbReference type="InterPro" id="IPR002912">
    <property type="entry name" value="ACT_dom"/>
</dbReference>
<dbReference type="InterPro" id="IPR036291">
    <property type="entry name" value="NAD(P)-bd_dom_sf"/>
</dbReference>
<evidence type="ECO:0000256" key="5">
    <source>
        <dbReference type="ARBA" id="ARBA00022605"/>
    </source>
</evidence>
<dbReference type="Gene3D" id="3.40.50.720">
    <property type="entry name" value="NAD(P)-binding Rossmann-like Domain"/>
    <property type="match status" value="2"/>
</dbReference>
<evidence type="ECO:0000313" key="13">
    <source>
        <dbReference type="EMBL" id="MCL6423730.1"/>
    </source>
</evidence>
<keyword evidence="5 11" id="KW-0028">Amino-acid biosynthesis</keyword>
<dbReference type="CDD" id="cd04902">
    <property type="entry name" value="ACT_3PGDH-xct"/>
    <property type="match status" value="1"/>
</dbReference>
<dbReference type="Pfam" id="PF02826">
    <property type="entry name" value="2-Hacid_dh_C"/>
    <property type="match status" value="1"/>
</dbReference>
<comment type="pathway">
    <text evidence="2 11">Amino-acid biosynthesis; L-serine biosynthesis; L-serine from 3-phospho-D-glycerate: step 1/3.</text>
</comment>
<dbReference type="InterPro" id="IPR029752">
    <property type="entry name" value="D-isomer_DH_CS1"/>
</dbReference>
<gene>
    <name evidence="13" type="primary">serA</name>
    <name evidence="13" type="ORF">Bequi_10085</name>
</gene>
<dbReference type="InterPro" id="IPR045865">
    <property type="entry name" value="ACT-like_dom_sf"/>
</dbReference>
<evidence type="ECO:0000256" key="4">
    <source>
        <dbReference type="ARBA" id="ARBA00021582"/>
    </source>
</evidence>
<dbReference type="InterPro" id="IPR006236">
    <property type="entry name" value="PGDH"/>
</dbReference>
<dbReference type="NCBIfam" id="TIGR01327">
    <property type="entry name" value="PGDH"/>
    <property type="match status" value="1"/>
</dbReference>
<evidence type="ECO:0000256" key="3">
    <source>
        <dbReference type="ARBA" id="ARBA00005854"/>
    </source>
</evidence>
<dbReference type="EC" id="1.1.1.95" evidence="11"/>
<dbReference type="Proteomes" id="UP001203761">
    <property type="component" value="Unassembled WGS sequence"/>
</dbReference>
<dbReference type="SUPFAM" id="SSF143548">
    <property type="entry name" value="Serine metabolism enzymes domain"/>
    <property type="match status" value="1"/>
</dbReference>
<dbReference type="SUPFAM" id="SSF52283">
    <property type="entry name" value="Formate/glycerate dehydrogenase catalytic domain-like"/>
    <property type="match status" value="1"/>
</dbReference>
<evidence type="ECO:0000259" key="12">
    <source>
        <dbReference type="PROSITE" id="PS51671"/>
    </source>
</evidence>
<comment type="similarity">
    <text evidence="3 11">Belongs to the D-isomer specific 2-hydroxyacid dehydrogenase family.</text>
</comment>
<dbReference type="EMBL" id="JAKNCJ010000005">
    <property type="protein sequence ID" value="MCL6423730.1"/>
    <property type="molecule type" value="Genomic_DNA"/>
</dbReference>
<name>A0ABT0R479_9MICO</name>
<comment type="function">
    <text evidence="1">Catalyzes the reversible oxidation of 3-phospho-D-glycerate to 3-phosphonooxypyruvate, the first step of the phosphorylated L-serine biosynthesis pathway. Also catalyzes the reversible oxidation of 2-hydroxyglutarate to 2-oxoglutarate.</text>
</comment>
<dbReference type="SUPFAM" id="SSF51735">
    <property type="entry name" value="NAD(P)-binding Rossmann-fold domains"/>
    <property type="match status" value="1"/>
</dbReference>
<organism evidence="13 14">
    <name type="scientific">Brachybacterium equifaecis</name>
    <dbReference type="NCBI Taxonomy" id="2910770"/>
    <lineage>
        <taxon>Bacteria</taxon>
        <taxon>Bacillati</taxon>
        <taxon>Actinomycetota</taxon>
        <taxon>Actinomycetes</taxon>
        <taxon>Micrococcales</taxon>
        <taxon>Dermabacteraceae</taxon>
        <taxon>Brachybacterium</taxon>
    </lineage>
</organism>
<dbReference type="Gene3D" id="3.30.1330.90">
    <property type="entry name" value="D-3-phosphoglycerate dehydrogenase, domain 3"/>
    <property type="match status" value="1"/>
</dbReference>
<proteinExistence type="inferred from homology"/>
<sequence>MTAPNSPRPVVLLAEELSPATVEVLGPDVEVRSVDGTDRAALLEAVREASALLVRSATQVDAEVFAAAPTLQVVARAGVGLDNVDVPAATAAGVMVINAPTSNITSAAELAIALILASLRNIGRADASVKAGRWDRKHLTGTELHEKTVGIVGFGRIGQLVAERLRPFGVHLLAYDPYVNRARAADLGARVVELDELMRLADVVTVHMPKTPETTGMIGEAQFALAKPSLHVVNAARGGLIDENALYEALSAGRIAGAALDVYSSEPPSGSASASRLLELENILLTPHLGASTAEAQEKAGVAVAHSVRLALAGELVPDAVNVAGGAIDDAVRPGIGLADRLGQLFTALAGGSPELLEIAVRGEIASKDVTAIKLSALRGMFRQVVTEQVSYVNAPVLAQERGIRVELLTEDAADRFRSTIQLRGTLRDGSVVSVSGTLAGTEQAHKLIEVDGHELDVPLSDHLLLIRYEDRPGLVGQYGALLGQSQVNIAGMQVSRRSAEPGAEALVVLTLDSPVSPELAAHIGETIGAHACDAVDISY</sequence>
<evidence type="ECO:0000256" key="11">
    <source>
        <dbReference type="RuleBase" id="RU363003"/>
    </source>
</evidence>
<evidence type="ECO:0000256" key="9">
    <source>
        <dbReference type="ARBA" id="ARBA00048126"/>
    </source>
</evidence>
<evidence type="ECO:0000313" key="14">
    <source>
        <dbReference type="Proteomes" id="UP001203761"/>
    </source>
</evidence>
<feature type="domain" description="ACT" evidence="12">
    <location>
        <begin position="464"/>
        <end position="540"/>
    </location>
</feature>
<keyword evidence="14" id="KW-1185">Reference proteome</keyword>
<dbReference type="InterPro" id="IPR006139">
    <property type="entry name" value="D-isomer_2_OHA_DH_cat_dom"/>
</dbReference>
<dbReference type="InterPro" id="IPR029009">
    <property type="entry name" value="ASB_dom_sf"/>
</dbReference>
<dbReference type="PANTHER" id="PTHR42789">
    <property type="entry name" value="D-ISOMER SPECIFIC 2-HYDROXYACID DEHYDROGENASE FAMILY PROTEIN (AFU_ORTHOLOGUE AFUA_6G10090)"/>
    <property type="match status" value="1"/>
</dbReference>
<dbReference type="PROSITE" id="PS51671">
    <property type="entry name" value="ACT"/>
    <property type="match status" value="1"/>
</dbReference>
<dbReference type="InterPro" id="IPR050857">
    <property type="entry name" value="D-2-hydroxyacid_DH"/>
</dbReference>
<accession>A0ABT0R479</accession>
<dbReference type="GO" id="GO:0004617">
    <property type="term" value="F:phosphoglycerate dehydrogenase activity"/>
    <property type="evidence" value="ECO:0007669"/>
    <property type="project" value="UniProtKB-EC"/>
</dbReference>
<comment type="catalytic activity">
    <reaction evidence="9">
        <text>(R)-2-hydroxyglutarate + NAD(+) = 2-oxoglutarate + NADH + H(+)</text>
        <dbReference type="Rhea" id="RHEA:49612"/>
        <dbReference type="ChEBI" id="CHEBI:15378"/>
        <dbReference type="ChEBI" id="CHEBI:15801"/>
        <dbReference type="ChEBI" id="CHEBI:16810"/>
        <dbReference type="ChEBI" id="CHEBI:57540"/>
        <dbReference type="ChEBI" id="CHEBI:57945"/>
        <dbReference type="EC" id="1.1.1.399"/>
    </reaction>
</comment>
<keyword evidence="7 11" id="KW-0520">NAD</keyword>
<evidence type="ECO:0000256" key="8">
    <source>
        <dbReference type="ARBA" id="ARBA00023299"/>
    </source>
</evidence>
<reference evidence="13" key="1">
    <citation type="submission" date="2022-02" db="EMBL/GenBank/DDBJ databases">
        <authorList>
            <person name="Lee M."/>
            <person name="Kim S.-J."/>
            <person name="Jung M.-Y."/>
        </authorList>
    </citation>
    <scope>NUCLEOTIDE SEQUENCE</scope>
    <source>
        <strain evidence="13">JHP9</strain>
    </source>
</reference>
<dbReference type="Gene3D" id="3.30.70.260">
    <property type="match status" value="1"/>
</dbReference>
<dbReference type="CDD" id="cd12173">
    <property type="entry name" value="PGDH_4"/>
    <property type="match status" value="1"/>
</dbReference>